<evidence type="ECO:0000313" key="1">
    <source>
        <dbReference type="EMBL" id="VUZ47148.1"/>
    </source>
</evidence>
<dbReference type="Proteomes" id="UP000321570">
    <property type="component" value="Unassembled WGS sequence"/>
</dbReference>
<dbReference type="AlphaFoldDB" id="A0A564YK95"/>
<protein>
    <submittedName>
        <fullName evidence="1">Uncharacterized protein</fullName>
    </submittedName>
</protein>
<name>A0A564YK95_HYMDI</name>
<dbReference type="EMBL" id="CABIJS010000222">
    <property type="protein sequence ID" value="VUZ47148.1"/>
    <property type="molecule type" value="Genomic_DNA"/>
</dbReference>
<gene>
    <name evidence="1" type="ORF">WMSIL1_LOCUS6661</name>
</gene>
<evidence type="ECO:0000313" key="2">
    <source>
        <dbReference type="Proteomes" id="UP000321570"/>
    </source>
</evidence>
<organism evidence="1 2">
    <name type="scientific">Hymenolepis diminuta</name>
    <name type="common">Rat tapeworm</name>
    <dbReference type="NCBI Taxonomy" id="6216"/>
    <lineage>
        <taxon>Eukaryota</taxon>
        <taxon>Metazoa</taxon>
        <taxon>Spiralia</taxon>
        <taxon>Lophotrochozoa</taxon>
        <taxon>Platyhelminthes</taxon>
        <taxon>Cestoda</taxon>
        <taxon>Eucestoda</taxon>
        <taxon>Cyclophyllidea</taxon>
        <taxon>Hymenolepididae</taxon>
        <taxon>Hymenolepis</taxon>
    </lineage>
</organism>
<keyword evidence="2" id="KW-1185">Reference proteome</keyword>
<sequence length="51" mass="5988">MTICREMKRLRGKVSKAEKWVLHDLSEINKQQRVTCCISLPSGTFFRPNHN</sequence>
<reference evidence="1 2" key="1">
    <citation type="submission" date="2019-07" db="EMBL/GenBank/DDBJ databases">
        <authorList>
            <person name="Jastrzebski P J."/>
            <person name="Paukszto L."/>
            <person name="Jastrzebski P J."/>
        </authorList>
    </citation>
    <scope>NUCLEOTIDE SEQUENCE [LARGE SCALE GENOMIC DNA]</scope>
    <source>
        <strain evidence="1 2">WMS-il1</strain>
    </source>
</reference>
<accession>A0A564YK95</accession>
<proteinExistence type="predicted"/>